<evidence type="ECO:0000256" key="1">
    <source>
        <dbReference type="SAM" id="MobiDB-lite"/>
    </source>
</evidence>
<feature type="compositionally biased region" description="Polar residues" evidence="1">
    <location>
        <begin position="35"/>
        <end position="50"/>
    </location>
</feature>
<gene>
    <name evidence="2" type="ORF">FOZ76_22190</name>
</gene>
<comment type="caution">
    <text evidence="2">The sequence shown here is derived from an EMBL/GenBank/DDBJ whole genome shotgun (WGS) entry which is preliminary data.</text>
</comment>
<organism evidence="2 3">
    <name type="scientific">Verticiella sediminum</name>
    <dbReference type="NCBI Taxonomy" id="1247510"/>
    <lineage>
        <taxon>Bacteria</taxon>
        <taxon>Pseudomonadati</taxon>
        <taxon>Pseudomonadota</taxon>
        <taxon>Betaproteobacteria</taxon>
        <taxon>Burkholderiales</taxon>
        <taxon>Alcaligenaceae</taxon>
        <taxon>Verticiella</taxon>
    </lineage>
</organism>
<keyword evidence="3" id="KW-1185">Reference proteome</keyword>
<dbReference type="AlphaFoldDB" id="A0A556ACA7"/>
<evidence type="ECO:0000313" key="3">
    <source>
        <dbReference type="Proteomes" id="UP000318405"/>
    </source>
</evidence>
<dbReference type="OrthoDB" id="8637719at2"/>
<accession>A0A556ACA7</accession>
<feature type="compositionally biased region" description="Basic and acidic residues" evidence="1">
    <location>
        <begin position="1"/>
        <end position="28"/>
    </location>
</feature>
<feature type="region of interest" description="Disordered" evidence="1">
    <location>
        <begin position="1"/>
        <end position="59"/>
    </location>
</feature>
<evidence type="ECO:0000313" key="2">
    <source>
        <dbReference type="EMBL" id="TSH90522.1"/>
    </source>
</evidence>
<dbReference type="Proteomes" id="UP000318405">
    <property type="component" value="Unassembled WGS sequence"/>
</dbReference>
<reference evidence="2 3" key="1">
    <citation type="submission" date="2019-07" db="EMBL/GenBank/DDBJ databases">
        <title>Qingshengfaniella alkalisoli gen. nov., sp. nov., isolated from saline soil.</title>
        <authorList>
            <person name="Xu L."/>
            <person name="Huang X.-X."/>
            <person name="Sun J.-Q."/>
        </authorList>
    </citation>
    <scope>NUCLEOTIDE SEQUENCE [LARGE SCALE GENOMIC DNA]</scope>
    <source>
        <strain evidence="2 3">DSM 27279</strain>
    </source>
</reference>
<sequence length="59" mass="6562">MKNDKPTTPLRADDTRRDEQRSHGDTQNRSKKSGHTSQVGTGQDQTSQRQRGGGARRPS</sequence>
<dbReference type="RefSeq" id="WP_143950439.1">
    <property type="nucleotide sequence ID" value="NZ_BAABMB010000003.1"/>
</dbReference>
<name>A0A556ACA7_9BURK</name>
<protein>
    <submittedName>
        <fullName evidence="2">Uncharacterized protein</fullName>
    </submittedName>
</protein>
<dbReference type="EMBL" id="VLTJ01000039">
    <property type="protein sequence ID" value="TSH90522.1"/>
    <property type="molecule type" value="Genomic_DNA"/>
</dbReference>
<proteinExistence type="predicted"/>